<dbReference type="AlphaFoldDB" id="Q6KHY7"/>
<dbReference type="Gene3D" id="3.60.21.10">
    <property type="match status" value="1"/>
</dbReference>
<name>Q6KHY7_MYCM1</name>
<dbReference type="InterPro" id="IPR029052">
    <property type="entry name" value="Metallo-depent_PP-like"/>
</dbReference>
<dbReference type="Proteomes" id="UP000009072">
    <property type="component" value="Chromosome"/>
</dbReference>
<keyword evidence="2" id="KW-1185">Reference proteome</keyword>
<evidence type="ECO:0000313" key="1">
    <source>
        <dbReference type="EMBL" id="AAT27789.1"/>
    </source>
</evidence>
<organism evidence="1 2">
    <name type="scientific">Mycoplasma mobile (strain ATCC 43663 / 163K / NCTC 11711)</name>
    <name type="common">Mesomycoplasma mobile</name>
    <dbReference type="NCBI Taxonomy" id="267748"/>
    <lineage>
        <taxon>Bacteria</taxon>
        <taxon>Bacillati</taxon>
        <taxon>Mycoplasmatota</taxon>
        <taxon>Mycoplasmoidales</taxon>
        <taxon>Metamycoplasmataceae</taxon>
        <taxon>Mesomycoplasma</taxon>
    </lineage>
</organism>
<sequence>MFHYFHKYLKLFSIIKIMETKKILIVARTYSNRKLLEEIIKKESPNFLIHAGNHEEEIGYMEKYFNQFVNGENDNFDTDLSKIFNVFNFSFHLESNLNLIKITRSNIEKYTSDLAIKSGSKFFIFSNSDEPSVKNEGTIFILNPGSIVKSVWNKFIGSYILVFINGESISVFLKNI</sequence>
<dbReference type="EMBL" id="AE017308">
    <property type="protein sequence ID" value="AAT27789.1"/>
    <property type="molecule type" value="Genomic_DNA"/>
</dbReference>
<dbReference type="SUPFAM" id="SSF56300">
    <property type="entry name" value="Metallo-dependent phosphatases"/>
    <property type="match status" value="1"/>
</dbReference>
<proteinExistence type="predicted"/>
<dbReference type="KEGG" id="mmo:MMOB3030"/>
<gene>
    <name evidence="1" type="ordered locus">MMOB3030</name>
</gene>
<accession>Q6KHY7</accession>
<dbReference type="HOGENOM" id="CLU_1523536_0_0_14"/>
<protein>
    <submittedName>
        <fullName evidence="1">Predicted phosphoesterase protein</fullName>
    </submittedName>
</protein>
<dbReference type="STRING" id="267748.MMOB3030"/>
<reference evidence="1 2" key="1">
    <citation type="journal article" date="2004" name="Genome Res.">
        <title>The complete genome and proteome of Mycoplasma mobile.</title>
        <authorList>
            <person name="Jaffe J.D."/>
            <person name="Stange-Thomann N."/>
            <person name="Smith C."/>
            <person name="DeCaprio D."/>
            <person name="Fisher S."/>
            <person name="Butler J."/>
            <person name="Calvo S."/>
            <person name="Elkins T."/>
            <person name="FitzGerald M.G."/>
            <person name="Hafez N."/>
            <person name="Kodira C.D."/>
            <person name="Major J."/>
            <person name="Wang S."/>
            <person name="Wilkinson J."/>
            <person name="Nicol R."/>
            <person name="Nusbaum C."/>
            <person name="Birren B."/>
            <person name="Berg H.C."/>
            <person name="Church G.M."/>
        </authorList>
    </citation>
    <scope>NUCLEOTIDE SEQUENCE [LARGE SCALE GENOMIC DNA]</scope>
    <source>
        <strain evidence="2">ATCC 43663 / 163K / NCTC 11711</strain>
    </source>
</reference>
<evidence type="ECO:0000313" key="2">
    <source>
        <dbReference type="Proteomes" id="UP000009072"/>
    </source>
</evidence>